<evidence type="ECO:0000256" key="2">
    <source>
        <dbReference type="SAM" id="Phobius"/>
    </source>
</evidence>
<keyword evidence="2" id="KW-0472">Membrane</keyword>
<feature type="compositionally biased region" description="Low complexity" evidence="1">
    <location>
        <begin position="452"/>
        <end position="514"/>
    </location>
</feature>
<dbReference type="EMBL" id="CP023445">
    <property type="protein sequence ID" value="ATE54026.1"/>
    <property type="molecule type" value="Genomic_DNA"/>
</dbReference>
<feature type="compositionally biased region" description="Pro residues" evidence="1">
    <location>
        <begin position="515"/>
        <end position="528"/>
    </location>
</feature>
<evidence type="ECO:0000259" key="3">
    <source>
        <dbReference type="Pfam" id="PF20597"/>
    </source>
</evidence>
<keyword evidence="5" id="KW-1185">Reference proteome</keyword>
<feature type="compositionally biased region" description="Low complexity" evidence="1">
    <location>
        <begin position="529"/>
        <end position="554"/>
    </location>
</feature>
<gene>
    <name evidence="4" type="ORF">CNX65_12590</name>
</gene>
<sequence>MTGSPSVPALPEPRPIRAPLHPRPTPPKTHPIRALPRPSPTHPQLPSHPQPPPTPNPKLPPDNSPHPPLSRYRAGNTVARSGGAVNRTAGRTRSRPAAVAAAGLVLALASGVAATQVRPALAEPSAVVNPVRTVDPTDVYRDPAHGFIVLVEQDATLRENEVEGPVAIGGNLSFRDFRAGSNHPGAYVLPGDAQPTSLVVGGRLDYAASTPTARFDLLNASYAKFGDLSNATAVENVSTTDIVPAGRPAPVLQVHTPQPAASLTRPSGFDLPTLFTTYRKLNAGMAACPSTAVLRDQNGQNPWNGEDPTATLGLRPGQNTLTLTPDQLDKLATLNPLAGYNQPGDGSGAWLIVNVPFTGDRALHLPNVTWQGNSASRHVLWNFTTTGTLTLPPETGTLWGTLYAPNAHVLDVSPGNVEGDLIARTLTMGGPDSGSGGEVHHAPFQEVVTTCATADPPSTTTDAPDTTDLPVSSTTDLATTTDAPTTDAPTTTDTPVTDLPTTTDAPVTSTTDTPAPQPPTTGQPPAEPAPTTTTTPLSTPTTAPAPTTAPLTTTEPPPSPTTATTTSPPTTTGPSTTTGQAPTPTTITTTAAPITTPTTTTRHLIPPRTSFKGGLITAPGLIDPVTTDPILTDPPTTDPTTTTPTTRPPTSISDPTPLTTPPPTTTTGRPPANLMGTEDPPTPTTTTAAAEQATAPPTHPLAGTGSPAATLLGLAATLLIAGAALTALDRTRTPKP</sequence>
<dbReference type="InterPro" id="IPR026588">
    <property type="entry name" value="Choice_anch_A"/>
</dbReference>
<dbReference type="Proteomes" id="UP000218505">
    <property type="component" value="Chromosome"/>
</dbReference>
<keyword evidence="2" id="KW-0812">Transmembrane</keyword>
<name>A0A290Z4S6_9PSEU</name>
<reference evidence="4" key="1">
    <citation type="submission" date="2017-09" db="EMBL/GenBank/DDBJ databases">
        <title>Complete Genome Sequence of ansamitocin-producing Bacterium Actinosynnema pretiosum X47.</title>
        <authorList>
            <person name="Cao G."/>
            <person name="Zong G."/>
            <person name="Zhong C."/>
            <person name="Fu J."/>
        </authorList>
    </citation>
    <scope>NUCLEOTIDE SEQUENCE [LARGE SCALE GENOMIC DNA]</scope>
    <source>
        <strain evidence="4">X47</strain>
    </source>
</reference>
<feature type="region of interest" description="Disordered" evidence="1">
    <location>
        <begin position="1"/>
        <end position="94"/>
    </location>
</feature>
<dbReference type="Pfam" id="PF20597">
    <property type="entry name" value="pAdhesive_15"/>
    <property type="match status" value="1"/>
</dbReference>
<evidence type="ECO:0000256" key="1">
    <source>
        <dbReference type="SAM" id="MobiDB-lite"/>
    </source>
</evidence>
<feature type="transmembrane region" description="Helical" evidence="2">
    <location>
        <begin position="708"/>
        <end position="728"/>
    </location>
</feature>
<proteinExistence type="predicted"/>
<protein>
    <recommendedName>
        <fullName evidence="3">Choice-of-anchor A domain-containing protein</fullName>
    </recommendedName>
</protein>
<evidence type="ECO:0000313" key="4">
    <source>
        <dbReference type="EMBL" id="ATE54026.1"/>
    </source>
</evidence>
<feature type="domain" description="Choice-of-anchor A" evidence="3">
    <location>
        <begin position="142"/>
        <end position="440"/>
    </location>
</feature>
<accession>A0A290Z4S6</accession>
<organism evidence="4 5">
    <name type="scientific">Actinosynnema pretiosum</name>
    <dbReference type="NCBI Taxonomy" id="42197"/>
    <lineage>
        <taxon>Bacteria</taxon>
        <taxon>Bacillati</taxon>
        <taxon>Actinomycetota</taxon>
        <taxon>Actinomycetes</taxon>
        <taxon>Pseudonocardiales</taxon>
        <taxon>Pseudonocardiaceae</taxon>
        <taxon>Actinosynnema</taxon>
    </lineage>
</organism>
<keyword evidence="2" id="KW-1133">Transmembrane helix</keyword>
<dbReference type="KEGG" id="apre:CNX65_12590"/>
<feature type="compositionally biased region" description="Low complexity" evidence="1">
    <location>
        <begin position="684"/>
        <end position="707"/>
    </location>
</feature>
<feature type="compositionally biased region" description="Low complexity" evidence="1">
    <location>
        <begin position="561"/>
        <end position="601"/>
    </location>
</feature>
<evidence type="ECO:0000313" key="5">
    <source>
        <dbReference type="Proteomes" id="UP000218505"/>
    </source>
</evidence>
<feature type="compositionally biased region" description="Low complexity" evidence="1">
    <location>
        <begin position="623"/>
        <end position="657"/>
    </location>
</feature>
<feature type="compositionally biased region" description="Pro residues" evidence="1">
    <location>
        <begin position="37"/>
        <end position="68"/>
    </location>
</feature>
<dbReference type="NCBIfam" id="TIGR04215">
    <property type="entry name" value="choice_anch_A"/>
    <property type="match status" value="1"/>
</dbReference>
<feature type="region of interest" description="Disordered" evidence="1">
    <location>
        <begin position="452"/>
        <end position="707"/>
    </location>
</feature>
<dbReference type="AlphaFoldDB" id="A0A290Z4S6"/>